<proteinExistence type="inferred from homology"/>
<dbReference type="STRING" id="40149.A0A0E0EX37"/>
<dbReference type="InterPro" id="IPR005202">
    <property type="entry name" value="TF_GRAS"/>
</dbReference>
<dbReference type="EnsemblPlants" id="OMERI10G05450.3">
    <property type="protein sequence ID" value="OMERI10G05450.3"/>
    <property type="gene ID" value="OMERI10G05450"/>
</dbReference>
<evidence type="ECO:0000256" key="3">
    <source>
        <dbReference type="PROSITE-ProRule" id="PRU01191"/>
    </source>
</evidence>
<sequence length="634" mass="70082">MEPSIHPFRSVPFRHRAKQPQSSSSPLHPPRLLPSLRFYLPDSPFSSSLLLLLLSPSTSVAGGGSGRLRGRLFLGMDGRINSLLSTIPQDFTSMSARASNHAYICSDDSQMPYYNNSVPSGGNGRFYITQNHQDAHYASSDDGSQKIGSSPQAFEAPYCTLESSSANGAHPAHSSASSHSISPISGSPLSHHDSHSDHTYNSPPSASCVTEITDLQIKLRELENAILGPELDIAYDSPESALQPNIMATPENWRQLLGINTGDLKQVIIACGKAVAENDVRLKELLISELGQMVSVSGDPLQRLGAYMLEGLVARLSSSGSKIYKSLKCKEPTSSELMSYMHLLYEICPFFKFGYMSANGAIAEAIKGENFVHIIDFQIAQGSQWMTLIQALAARPGGPPFLRITGIDDSNSAYARGGGLDIVGMRLYKVAQSFGLPFEFNAVPAASHEVYLEHLDIRVGEVIVVNFAYQLHHTPDESVSTENHRDRILRMVKSLSPKLVTLVEQESNTNTRPFFPRYLETLDYYTAMFESIDVALPRDDKRRMSAEQHCVARDIVNLIACEGAERVERHEVFGKWKARLTMAGFRPYPLSSVVNSTIKTLLHTYNSFYRLEERDGVLYLGWKNRVLVVSSAWC</sequence>
<keyword evidence="2" id="KW-0804">Transcription</keyword>
<name>A0A0E0EX37_9ORYZ</name>
<feature type="region of interest" description="VHIID" evidence="3">
    <location>
        <begin position="341"/>
        <end position="406"/>
    </location>
</feature>
<dbReference type="PANTHER" id="PTHR31636">
    <property type="entry name" value="OSJNBA0084A10.13 PROTEIN-RELATED"/>
    <property type="match status" value="1"/>
</dbReference>
<evidence type="ECO:0000256" key="1">
    <source>
        <dbReference type="ARBA" id="ARBA00023015"/>
    </source>
</evidence>
<feature type="short sequence motif" description="VHIID" evidence="3">
    <location>
        <begin position="372"/>
        <end position="376"/>
    </location>
</feature>
<dbReference type="Proteomes" id="UP000008021">
    <property type="component" value="Chromosome 10"/>
</dbReference>
<evidence type="ECO:0000256" key="4">
    <source>
        <dbReference type="SAM" id="MobiDB-lite"/>
    </source>
</evidence>
<evidence type="ECO:0000313" key="5">
    <source>
        <dbReference type="EnsemblPlants" id="OMERI10G05450.3"/>
    </source>
</evidence>
<dbReference type="Pfam" id="PF03514">
    <property type="entry name" value="GRAS"/>
    <property type="match status" value="1"/>
</dbReference>
<accession>A0A0E0EX37</accession>
<evidence type="ECO:0000256" key="2">
    <source>
        <dbReference type="ARBA" id="ARBA00023163"/>
    </source>
</evidence>
<feature type="region of interest" description="Leucine repeat II (LRII)" evidence="3">
    <location>
        <begin position="422"/>
        <end position="454"/>
    </location>
</feature>
<feature type="region of interest" description="Leucine repeat I (LRI)" evidence="3">
    <location>
        <begin position="262"/>
        <end position="322"/>
    </location>
</feature>
<dbReference type="Gramene" id="OMERI10G05450.3">
    <property type="protein sequence ID" value="OMERI10G05450.3"/>
    <property type="gene ID" value="OMERI10G05450"/>
</dbReference>
<feature type="region of interest" description="SAW" evidence="3">
    <location>
        <begin position="560"/>
        <end position="634"/>
    </location>
</feature>
<dbReference type="PROSITE" id="PS50985">
    <property type="entry name" value="GRAS"/>
    <property type="match status" value="1"/>
</dbReference>
<feature type="compositionally biased region" description="Low complexity" evidence="4">
    <location>
        <begin position="165"/>
        <end position="189"/>
    </location>
</feature>
<organism evidence="5">
    <name type="scientific">Oryza meridionalis</name>
    <dbReference type="NCBI Taxonomy" id="40149"/>
    <lineage>
        <taxon>Eukaryota</taxon>
        <taxon>Viridiplantae</taxon>
        <taxon>Streptophyta</taxon>
        <taxon>Embryophyta</taxon>
        <taxon>Tracheophyta</taxon>
        <taxon>Spermatophyta</taxon>
        <taxon>Magnoliopsida</taxon>
        <taxon>Liliopsida</taxon>
        <taxon>Poales</taxon>
        <taxon>Poaceae</taxon>
        <taxon>BOP clade</taxon>
        <taxon>Oryzoideae</taxon>
        <taxon>Oryzeae</taxon>
        <taxon>Oryzinae</taxon>
        <taxon>Oryza</taxon>
    </lineage>
</organism>
<keyword evidence="1" id="KW-0805">Transcription regulation</keyword>
<feature type="region of interest" description="Disordered" evidence="4">
    <location>
        <begin position="165"/>
        <end position="205"/>
    </location>
</feature>
<reference evidence="5" key="2">
    <citation type="submission" date="2018-05" db="EMBL/GenBank/DDBJ databases">
        <title>OmerRS3 (Oryza meridionalis Reference Sequence Version 3).</title>
        <authorList>
            <person name="Zhang J."/>
            <person name="Kudrna D."/>
            <person name="Lee S."/>
            <person name="Talag J."/>
            <person name="Welchert J."/>
            <person name="Wing R.A."/>
        </authorList>
    </citation>
    <scope>NUCLEOTIDE SEQUENCE [LARGE SCALE GENOMIC DNA]</scope>
    <source>
        <strain evidence="5">cv. OR44</strain>
    </source>
</reference>
<evidence type="ECO:0000313" key="6">
    <source>
        <dbReference type="Proteomes" id="UP000008021"/>
    </source>
</evidence>
<comment type="similarity">
    <text evidence="3">Belongs to the GRAS family.</text>
</comment>
<comment type="caution">
    <text evidence="3">Lacks conserved residue(s) required for the propagation of feature annotation.</text>
</comment>
<reference evidence="5" key="1">
    <citation type="submission" date="2015-04" db="UniProtKB">
        <authorList>
            <consortium name="EnsemblPlants"/>
        </authorList>
    </citation>
    <scope>IDENTIFICATION</scope>
</reference>
<feature type="region of interest" description="Disordered" evidence="4">
    <location>
        <begin position="1"/>
        <end position="29"/>
    </location>
</feature>
<keyword evidence="6" id="KW-1185">Reference proteome</keyword>
<protein>
    <submittedName>
        <fullName evidence="5">Uncharacterized protein</fullName>
    </submittedName>
</protein>
<dbReference type="AlphaFoldDB" id="A0A0E0EX37"/>